<comment type="catalytic activity">
    <reaction evidence="9 12 13">
        <text>2 H2O2 = O2 + 2 H2O</text>
        <dbReference type="Rhea" id="RHEA:20309"/>
        <dbReference type="ChEBI" id="CHEBI:15377"/>
        <dbReference type="ChEBI" id="CHEBI:15379"/>
        <dbReference type="ChEBI" id="CHEBI:16240"/>
        <dbReference type="EC" id="1.11.1.21"/>
    </reaction>
</comment>
<dbReference type="Gene3D" id="1.10.420.10">
    <property type="entry name" value="Peroxidase, domain 2"/>
    <property type="match status" value="2"/>
</dbReference>
<feature type="site" description="Transition state stabilizer" evidence="12">
    <location>
        <position position="90"/>
    </location>
</feature>
<evidence type="ECO:0000256" key="3">
    <source>
        <dbReference type="ARBA" id="ARBA00022559"/>
    </source>
</evidence>
<evidence type="ECO:0000256" key="10">
    <source>
        <dbReference type="ARBA" id="ARBA00051651"/>
    </source>
</evidence>
<dbReference type="PANTHER" id="PTHR30555">
    <property type="entry name" value="HYDROPEROXIDASE I, BIFUNCTIONAL CATALASE-PEROXIDASE"/>
    <property type="match status" value="1"/>
</dbReference>
<evidence type="ECO:0000313" key="15">
    <source>
        <dbReference type="EMBL" id="TDZ58622.1"/>
    </source>
</evidence>
<organism evidence="15 16">
    <name type="scientific">Colletotrichum trifolii</name>
    <dbReference type="NCBI Taxonomy" id="5466"/>
    <lineage>
        <taxon>Eukaryota</taxon>
        <taxon>Fungi</taxon>
        <taxon>Dikarya</taxon>
        <taxon>Ascomycota</taxon>
        <taxon>Pezizomycotina</taxon>
        <taxon>Sordariomycetes</taxon>
        <taxon>Hypocreomycetidae</taxon>
        <taxon>Glomerellales</taxon>
        <taxon>Glomerellaceae</taxon>
        <taxon>Colletotrichum</taxon>
        <taxon>Colletotrichum orbiculare species complex</taxon>
    </lineage>
</organism>
<dbReference type="GO" id="GO:0005829">
    <property type="term" value="C:cytosol"/>
    <property type="evidence" value="ECO:0007669"/>
    <property type="project" value="TreeGrafter"/>
</dbReference>
<evidence type="ECO:0000256" key="1">
    <source>
        <dbReference type="ARBA" id="ARBA00003174"/>
    </source>
</evidence>
<dbReference type="GO" id="GO:0046872">
    <property type="term" value="F:metal ion binding"/>
    <property type="evidence" value="ECO:0007669"/>
    <property type="project" value="UniProtKB-KW"/>
</dbReference>
<dbReference type="GO" id="GO:0042744">
    <property type="term" value="P:hydrogen peroxide catabolic process"/>
    <property type="evidence" value="ECO:0007669"/>
    <property type="project" value="UniProtKB-KW"/>
</dbReference>
<evidence type="ECO:0000256" key="5">
    <source>
        <dbReference type="ARBA" id="ARBA00022723"/>
    </source>
</evidence>
<evidence type="ECO:0000256" key="6">
    <source>
        <dbReference type="ARBA" id="ARBA00023002"/>
    </source>
</evidence>
<dbReference type="SUPFAM" id="SSF55486">
    <property type="entry name" value="Metalloproteases ('zincins'), catalytic domain"/>
    <property type="match status" value="1"/>
</dbReference>
<dbReference type="PANTHER" id="PTHR30555:SF0">
    <property type="entry name" value="CATALASE-PEROXIDASE"/>
    <property type="match status" value="1"/>
</dbReference>
<evidence type="ECO:0000256" key="2">
    <source>
        <dbReference type="ARBA" id="ARBA00008721"/>
    </source>
</evidence>
<dbReference type="InterPro" id="IPR019793">
    <property type="entry name" value="Peroxidases_heam-ligand_BS"/>
</dbReference>
<protein>
    <recommendedName>
        <fullName evidence="11 12">Catalase-peroxidase</fullName>
        <shortName evidence="12">CP</shortName>
        <ecNumber evidence="12 13">1.11.1.21</ecNumber>
    </recommendedName>
    <alternativeName>
        <fullName evidence="12">Peroxidase/catalase</fullName>
    </alternativeName>
</protein>
<evidence type="ECO:0000256" key="12">
    <source>
        <dbReference type="HAMAP-Rule" id="MF_03108"/>
    </source>
</evidence>
<dbReference type="PROSITE" id="PS50873">
    <property type="entry name" value="PEROXIDASE_4"/>
    <property type="match status" value="2"/>
</dbReference>
<dbReference type="CDD" id="cd00649">
    <property type="entry name" value="catalase_peroxidase_1"/>
    <property type="match status" value="1"/>
</dbReference>
<evidence type="ECO:0000259" key="14">
    <source>
        <dbReference type="PROSITE" id="PS50873"/>
    </source>
</evidence>
<dbReference type="STRING" id="5466.A0A4V3HWL9"/>
<evidence type="ECO:0000256" key="13">
    <source>
        <dbReference type="RuleBase" id="RU003451"/>
    </source>
</evidence>
<dbReference type="InterPro" id="IPR000763">
    <property type="entry name" value="Catalase_peroxidase"/>
</dbReference>
<dbReference type="GO" id="GO:0070301">
    <property type="term" value="P:cellular response to hydrogen peroxide"/>
    <property type="evidence" value="ECO:0007669"/>
    <property type="project" value="TreeGrafter"/>
</dbReference>
<comment type="function">
    <text evidence="1">Secreted metalloproteinase that allows assimilation of proteinaceous substrates.</text>
</comment>
<dbReference type="CDD" id="cd08200">
    <property type="entry name" value="catalase_peroxidase_2"/>
    <property type="match status" value="1"/>
</dbReference>
<dbReference type="FunFam" id="1.10.420.10:FF:000004">
    <property type="entry name" value="Catalase-peroxidase"/>
    <property type="match status" value="1"/>
</dbReference>
<keyword evidence="16" id="KW-1185">Reference proteome</keyword>
<evidence type="ECO:0000256" key="8">
    <source>
        <dbReference type="ARBA" id="ARBA00023324"/>
    </source>
</evidence>
<keyword evidence="7 12" id="KW-0408">Iron</keyword>
<dbReference type="Gene3D" id="1.10.520.10">
    <property type="match status" value="2"/>
</dbReference>
<dbReference type="CDD" id="cd04275">
    <property type="entry name" value="ZnMc_pappalysin_like"/>
    <property type="match status" value="1"/>
</dbReference>
<proteinExistence type="inferred from homology"/>
<feature type="cross-link" description="Tryptophyl-tyrosyl-methioninium (Tyr-Met) (with Trp-93)" evidence="12">
    <location>
        <begin position="239"/>
        <end position="265"/>
    </location>
</feature>
<dbReference type="PROSITE" id="PS00436">
    <property type="entry name" value="PEROXIDASE_2"/>
    <property type="match status" value="1"/>
</dbReference>
<dbReference type="InterPro" id="IPR024079">
    <property type="entry name" value="MetalloPept_cat_dom_sf"/>
</dbReference>
<dbReference type="Pfam" id="PF05572">
    <property type="entry name" value="Peptidase_M43"/>
    <property type="match status" value="1"/>
</dbReference>
<dbReference type="AlphaFoldDB" id="A0A4V3HWL9"/>
<dbReference type="GO" id="GO:0004096">
    <property type="term" value="F:catalase activity"/>
    <property type="evidence" value="ECO:0007669"/>
    <property type="project" value="UniProtKB-UniRule"/>
</dbReference>
<dbReference type="Pfam" id="PF00141">
    <property type="entry name" value="peroxidase"/>
    <property type="match status" value="2"/>
</dbReference>
<dbReference type="InterPro" id="IPR010255">
    <property type="entry name" value="Haem_peroxidase_sf"/>
</dbReference>
<reference evidence="15 16" key="1">
    <citation type="submission" date="2018-12" db="EMBL/GenBank/DDBJ databases">
        <title>Genome sequence and assembly of Colletotrichum trifolii.</title>
        <authorList>
            <person name="Gan P."/>
            <person name="Shirasu K."/>
        </authorList>
    </citation>
    <scope>NUCLEOTIDE SEQUENCE [LARGE SCALE GENOMIC DNA]</scope>
    <source>
        <strain evidence="15 16">543-2</strain>
    </source>
</reference>
<evidence type="ECO:0000256" key="4">
    <source>
        <dbReference type="ARBA" id="ARBA00022617"/>
    </source>
</evidence>
<evidence type="ECO:0000256" key="7">
    <source>
        <dbReference type="ARBA" id="ARBA00023004"/>
    </source>
</evidence>
<feature type="domain" description="Plant heme peroxidase family profile" evidence="14">
    <location>
        <begin position="127"/>
        <end position="437"/>
    </location>
</feature>
<dbReference type="EC" id="1.11.1.21" evidence="12 13"/>
<evidence type="ECO:0000313" key="16">
    <source>
        <dbReference type="Proteomes" id="UP000295703"/>
    </source>
</evidence>
<dbReference type="HAMAP" id="MF_01961">
    <property type="entry name" value="Catal_peroxid"/>
    <property type="match status" value="1"/>
</dbReference>
<dbReference type="PRINTS" id="PR00460">
    <property type="entry name" value="BPEROXIDASE"/>
</dbReference>
<keyword evidence="5 12" id="KW-0479">Metal-binding</keyword>
<feature type="active site" description="Proton acceptor" evidence="12">
    <location>
        <position position="94"/>
    </location>
</feature>
<name>A0A4V3HWL9_COLTR</name>
<comment type="cofactor">
    <cofactor evidence="12">
        <name>heme b</name>
        <dbReference type="ChEBI" id="CHEBI:60344"/>
    </cofactor>
    <text evidence="12">Binds 1 heme b (iron(II)-protoporphyrin IX) group per monomer.</text>
</comment>
<comment type="PTM">
    <text evidence="12">Formation of the three residue Trp-Tyr-Met cross-link is important for the catalase, but not the peroxidase activity of the enzyme.</text>
</comment>
<dbReference type="NCBIfam" id="TIGR00198">
    <property type="entry name" value="cat_per_HPI"/>
    <property type="match status" value="1"/>
</dbReference>
<dbReference type="InterPro" id="IPR019794">
    <property type="entry name" value="Peroxidases_AS"/>
</dbReference>
<comment type="caution">
    <text evidence="12">Lacks conserved residue(s) required for the propagation of feature annotation.</text>
</comment>
<dbReference type="FunFam" id="1.10.520.10:FF:000002">
    <property type="entry name" value="Catalase-peroxidase"/>
    <property type="match status" value="1"/>
</dbReference>
<dbReference type="InterPro" id="IPR008754">
    <property type="entry name" value="Peptidase_M43"/>
</dbReference>
<keyword evidence="3 12" id="KW-0575">Peroxidase</keyword>
<dbReference type="Gene3D" id="3.40.390.10">
    <property type="entry name" value="Collagenase (Catalytic Domain)"/>
    <property type="match status" value="1"/>
</dbReference>
<dbReference type="PRINTS" id="PR00458">
    <property type="entry name" value="PEROXIDASE"/>
</dbReference>
<dbReference type="InterPro" id="IPR002016">
    <property type="entry name" value="Haem_peroxidase"/>
</dbReference>
<dbReference type="NCBIfam" id="NF011635">
    <property type="entry name" value="PRK15061.1"/>
    <property type="match status" value="1"/>
</dbReference>
<dbReference type="PROSITE" id="PS00435">
    <property type="entry name" value="PEROXIDASE_1"/>
    <property type="match status" value="1"/>
</dbReference>
<dbReference type="GO" id="GO:0008237">
    <property type="term" value="F:metallopeptidase activity"/>
    <property type="evidence" value="ECO:0007669"/>
    <property type="project" value="InterPro"/>
</dbReference>
<keyword evidence="8 12" id="KW-0376">Hydrogen peroxide</keyword>
<comment type="caution">
    <text evidence="15">The sequence shown here is derived from an EMBL/GenBank/DDBJ whole genome shotgun (WGS) entry which is preliminary data.</text>
</comment>
<gene>
    <name evidence="12 15" type="primary">katG</name>
    <name evidence="15" type="ORF">CTRI78_v005196</name>
</gene>
<dbReference type="EMBL" id="RYZW01000042">
    <property type="protein sequence ID" value="TDZ58622.1"/>
    <property type="molecule type" value="Genomic_DNA"/>
</dbReference>
<keyword evidence="4 12" id="KW-0349">Heme</keyword>
<dbReference type="SUPFAM" id="SSF48113">
    <property type="entry name" value="Heme-dependent peroxidases"/>
    <property type="match status" value="2"/>
</dbReference>
<feature type="domain" description="Plant heme peroxidase family profile" evidence="14">
    <location>
        <begin position="470"/>
        <end position="760"/>
    </location>
</feature>
<dbReference type="GO" id="GO:0020037">
    <property type="term" value="F:heme binding"/>
    <property type="evidence" value="ECO:0007669"/>
    <property type="project" value="InterPro"/>
</dbReference>
<feature type="binding site" description="axial binding residue" evidence="12">
    <location>
        <position position="280"/>
    </location>
    <ligand>
        <name>heme</name>
        <dbReference type="ChEBI" id="CHEBI:30413"/>
    </ligand>
    <ligandPart>
        <name>Fe</name>
        <dbReference type="ChEBI" id="CHEBI:18248"/>
    </ligandPart>
</feature>
<comment type="catalytic activity">
    <reaction evidence="10 12 13">
        <text>H2O2 + AH2 = A + 2 H2O</text>
        <dbReference type="Rhea" id="RHEA:30275"/>
        <dbReference type="ChEBI" id="CHEBI:13193"/>
        <dbReference type="ChEBI" id="CHEBI:15377"/>
        <dbReference type="ChEBI" id="CHEBI:16240"/>
        <dbReference type="ChEBI" id="CHEBI:17499"/>
        <dbReference type="EC" id="1.11.1.21"/>
    </reaction>
</comment>
<evidence type="ECO:0000256" key="11">
    <source>
        <dbReference type="ARBA" id="ARBA00074141"/>
    </source>
</evidence>
<dbReference type="FunFam" id="1.10.420.10:FF:000002">
    <property type="entry name" value="Catalase-peroxidase"/>
    <property type="match status" value="1"/>
</dbReference>
<accession>A0A4V3HWL9</accession>
<dbReference type="Proteomes" id="UP000295703">
    <property type="component" value="Unassembled WGS sequence"/>
</dbReference>
<comment type="similarity">
    <text evidence="2">Belongs to the peptidase M43B family.</text>
</comment>
<sequence>MAESKCPASRLMNTGGGGIKNRDWWPDALKLNILRQHTPVTNPLGQDFDYVAAFKSLDYEGVKKDLTALMTDSQDWWPADFGHYGGLFIRMAWHSAGTYRVHDGRGGGGEGQQRFAPLNSWPDNVSLDKARRLLWPIKQKYGNKISWADLMILAGNVALESMGFQTAGFSGGRPDTWEADESVYWGGENTWLGNNVRYAHGHEGKADQGVLDGSQETKSDIHTRELESPLGAAHMGLIYVNPEGPDGNPDPVAAARDIRVTFGRMAMNDEETVALIAGGHSFGKTHGAAPDSNVEAEPEGAPIEQQGLGWKNKHNSGKGPDTITSGLEVTWTATPTKWSNKYLEYLFKYDWELTKSPAGANQWVAKKAEPIIPDAYDSSKKHLPTMLTTDLSLRFDPEYEKISRRFLENPDQFADAFAKAWFKLTHRDMGPRSRYVGPEVPAEDFIWQDPVPAVTHPVVDERDIPQLKKDILATGLDVSQLVSTAWASASTFRGSDKRGGANGARIRLAPQKDWEVNNPRQLRHVLQKLEQVQQTFNSRAPAAGGKKVSLADVIVLAGVAGVEQAARNAGHHDVTVPFTPGRADASQEQTDVESVDHLQPFADGFRNYGKSTKRVKTESFLVDRAQLLTLSAPELTVLLGGLRVLGANYDGSGRGVFTKRPGALTNDFFVNLLDMGTEWKATGDADVYEGKDRRSGEKKWTASRVDLVFGSQAELRAISEVYAQADGGQKFVRDFVSAWDKVMNLDRFDLKKGSNLPTVRHYDIVAAQWHVLHEAFAKQNINLVLNSTTRYVDDLAGSGFLIYEGPEKGWVNHQEEYNEWLKASRKGGYDALNLYFFSSYSPGATGYCQWPTPLAETDELTFYKDSCQLSAMTMPGFTVEQGAFESWNLGHLAIHETGHWFGLNHTFAGGCSEPGDFVADTPAQLTQIYGCPVGSDSCPNQPGLDPIHNYMGYTDDSCTDEFTPGQQERMFQTFFGVRRK</sequence>
<evidence type="ECO:0000256" key="9">
    <source>
        <dbReference type="ARBA" id="ARBA00049145"/>
    </source>
</evidence>
<comment type="similarity">
    <text evidence="12 13">Belongs to the peroxidase family. Peroxidase/catalase subfamily.</text>
</comment>
<keyword evidence="6 12" id="KW-0560">Oxidoreductase</keyword>